<dbReference type="Gene3D" id="3.30.460.40">
    <property type="match status" value="1"/>
</dbReference>
<comment type="caution">
    <text evidence="1">The sequence shown here is derived from an EMBL/GenBank/DDBJ whole genome shotgun (WGS) entry which is preliminary data.</text>
</comment>
<evidence type="ECO:0000313" key="1">
    <source>
        <dbReference type="EMBL" id="MCO6045149.1"/>
    </source>
</evidence>
<organism evidence="1 2">
    <name type="scientific">Aeoliella straminimaris</name>
    <dbReference type="NCBI Taxonomy" id="2954799"/>
    <lineage>
        <taxon>Bacteria</taxon>
        <taxon>Pseudomonadati</taxon>
        <taxon>Planctomycetota</taxon>
        <taxon>Planctomycetia</taxon>
        <taxon>Pirellulales</taxon>
        <taxon>Lacipirellulaceae</taxon>
        <taxon>Aeoliella</taxon>
    </lineage>
</organism>
<gene>
    <name evidence="1" type="ORF">NG895_14655</name>
</gene>
<dbReference type="Proteomes" id="UP001155241">
    <property type="component" value="Unassembled WGS sequence"/>
</dbReference>
<evidence type="ECO:0000313" key="2">
    <source>
        <dbReference type="Proteomes" id="UP001155241"/>
    </source>
</evidence>
<protein>
    <submittedName>
        <fullName evidence="1">Uncharacterized protein</fullName>
    </submittedName>
</protein>
<name>A0A9X2JJM0_9BACT</name>
<dbReference type="RefSeq" id="WP_252853259.1">
    <property type="nucleotide sequence ID" value="NZ_JAMXLR010000051.1"/>
</dbReference>
<proteinExistence type="predicted"/>
<dbReference type="SUPFAM" id="SSF81301">
    <property type="entry name" value="Nucleotidyltransferase"/>
    <property type="match status" value="1"/>
</dbReference>
<dbReference type="AlphaFoldDB" id="A0A9X2JJM0"/>
<reference evidence="1" key="1">
    <citation type="submission" date="2022-06" db="EMBL/GenBank/DDBJ databases">
        <title>Aeoliella straminimaris, a novel planctomycete from sediments.</title>
        <authorList>
            <person name="Vitorino I.R."/>
            <person name="Lage O.M."/>
        </authorList>
    </citation>
    <scope>NUCLEOTIDE SEQUENCE</scope>
    <source>
        <strain evidence="1">ICT_H6.2</strain>
    </source>
</reference>
<dbReference type="InterPro" id="IPR043519">
    <property type="entry name" value="NT_sf"/>
</dbReference>
<keyword evidence="2" id="KW-1185">Reference proteome</keyword>
<dbReference type="EMBL" id="JAMXLR010000051">
    <property type="protein sequence ID" value="MCO6045149.1"/>
    <property type="molecule type" value="Genomic_DNA"/>
</dbReference>
<sequence length="219" mass="24444">MAASSPHIAETIALGFAFDPKNNERMRQMDLSDLFASVGKLFDLLDERKVDYVVAGGIAMLAYVEGRNTQDIDLLLSREAVGQLPELSIEDENNDFLRAKFGQLQVDALLTAKQFFSRIAQSHSTVQTFADRKVRCTTPEGLVLLKLFALPSLYRQGNFAKVRIYEGDIEALVDTCGLDTKILLKGLEGEVIDTDLKEIANILSDIEQRITVKRSRFAE</sequence>
<accession>A0A9X2JJM0</accession>